<evidence type="ECO:0000313" key="3">
    <source>
        <dbReference type="Proteomes" id="UP000007798"/>
    </source>
</evidence>
<protein>
    <submittedName>
        <fullName evidence="2">Uncharacterized protein</fullName>
    </submittedName>
</protein>
<name>B4N5U0_DROWI</name>
<feature type="compositionally biased region" description="Basic residues" evidence="1">
    <location>
        <begin position="407"/>
        <end position="419"/>
    </location>
</feature>
<dbReference type="InParanoid" id="B4N5U0"/>
<dbReference type="AlphaFoldDB" id="B4N5U0"/>
<feature type="compositionally biased region" description="Polar residues" evidence="1">
    <location>
        <begin position="658"/>
        <end position="667"/>
    </location>
</feature>
<evidence type="ECO:0000256" key="1">
    <source>
        <dbReference type="SAM" id="MobiDB-lite"/>
    </source>
</evidence>
<dbReference type="Proteomes" id="UP000007798">
    <property type="component" value="Unassembled WGS sequence"/>
</dbReference>
<dbReference type="EMBL" id="CH964154">
    <property type="protein sequence ID" value="EDW79729.2"/>
    <property type="molecule type" value="Genomic_DNA"/>
</dbReference>
<feature type="region of interest" description="Disordered" evidence="1">
    <location>
        <begin position="815"/>
        <end position="923"/>
    </location>
</feature>
<proteinExistence type="predicted"/>
<feature type="compositionally biased region" description="Basic and acidic residues" evidence="1">
    <location>
        <begin position="877"/>
        <end position="895"/>
    </location>
</feature>
<dbReference type="HOGENOM" id="CLU_260793_0_0_1"/>
<evidence type="ECO:0000313" key="2">
    <source>
        <dbReference type="EMBL" id="EDW79729.2"/>
    </source>
</evidence>
<organism evidence="2 3">
    <name type="scientific">Drosophila willistoni</name>
    <name type="common">Fruit fly</name>
    <dbReference type="NCBI Taxonomy" id="7260"/>
    <lineage>
        <taxon>Eukaryota</taxon>
        <taxon>Metazoa</taxon>
        <taxon>Ecdysozoa</taxon>
        <taxon>Arthropoda</taxon>
        <taxon>Hexapoda</taxon>
        <taxon>Insecta</taxon>
        <taxon>Pterygota</taxon>
        <taxon>Neoptera</taxon>
        <taxon>Endopterygota</taxon>
        <taxon>Diptera</taxon>
        <taxon>Brachycera</taxon>
        <taxon>Muscomorpha</taxon>
        <taxon>Ephydroidea</taxon>
        <taxon>Drosophilidae</taxon>
        <taxon>Drosophila</taxon>
        <taxon>Sophophora</taxon>
    </lineage>
</organism>
<keyword evidence="3" id="KW-1185">Reference proteome</keyword>
<feature type="region of interest" description="Disordered" evidence="1">
    <location>
        <begin position="401"/>
        <end position="426"/>
    </location>
</feature>
<feature type="compositionally biased region" description="Basic and acidic residues" evidence="1">
    <location>
        <begin position="842"/>
        <end position="853"/>
    </location>
</feature>
<feature type="region of interest" description="Disordered" evidence="1">
    <location>
        <begin position="600"/>
        <end position="674"/>
    </location>
</feature>
<feature type="region of interest" description="Disordered" evidence="1">
    <location>
        <begin position="687"/>
        <end position="711"/>
    </location>
</feature>
<accession>B4N5U0</accession>
<feature type="compositionally biased region" description="Basic and acidic residues" evidence="1">
    <location>
        <begin position="600"/>
        <end position="610"/>
    </location>
</feature>
<dbReference type="OrthoDB" id="7868542at2759"/>
<reference evidence="2 3" key="1">
    <citation type="journal article" date="2007" name="Nature">
        <title>Evolution of genes and genomes on the Drosophila phylogeny.</title>
        <authorList>
            <consortium name="Drosophila 12 Genomes Consortium"/>
            <person name="Clark A.G."/>
            <person name="Eisen M.B."/>
            <person name="Smith D.R."/>
            <person name="Bergman C.M."/>
            <person name="Oliver B."/>
            <person name="Markow T.A."/>
            <person name="Kaufman T.C."/>
            <person name="Kellis M."/>
            <person name="Gelbart W."/>
            <person name="Iyer V.N."/>
            <person name="Pollard D.A."/>
            <person name="Sackton T.B."/>
            <person name="Larracuente A.M."/>
            <person name="Singh N.D."/>
            <person name="Abad J.P."/>
            <person name="Abt D.N."/>
            <person name="Adryan B."/>
            <person name="Aguade M."/>
            <person name="Akashi H."/>
            <person name="Anderson W.W."/>
            <person name="Aquadro C.F."/>
            <person name="Ardell D.H."/>
            <person name="Arguello R."/>
            <person name="Artieri C.G."/>
            <person name="Barbash D.A."/>
            <person name="Barker D."/>
            <person name="Barsanti P."/>
            <person name="Batterham P."/>
            <person name="Batzoglou S."/>
            <person name="Begun D."/>
            <person name="Bhutkar A."/>
            <person name="Blanco E."/>
            <person name="Bosak S.A."/>
            <person name="Bradley R.K."/>
            <person name="Brand A.D."/>
            <person name="Brent M.R."/>
            <person name="Brooks A.N."/>
            <person name="Brown R.H."/>
            <person name="Butlin R.K."/>
            <person name="Caggese C."/>
            <person name="Calvi B.R."/>
            <person name="Bernardo de Carvalho A."/>
            <person name="Caspi A."/>
            <person name="Castrezana S."/>
            <person name="Celniker S.E."/>
            <person name="Chang J.L."/>
            <person name="Chapple C."/>
            <person name="Chatterji S."/>
            <person name="Chinwalla A."/>
            <person name="Civetta A."/>
            <person name="Clifton S.W."/>
            <person name="Comeron J.M."/>
            <person name="Costello J.C."/>
            <person name="Coyne J.A."/>
            <person name="Daub J."/>
            <person name="David R.G."/>
            <person name="Delcher A.L."/>
            <person name="Delehaunty K."/>
            <person name="Do C.B."/>
            <person name="Ebling H."/>
            <person name="Edwards K."/>
            <person name="Eickbush T."/>
            <person name="Evans J.D."/>
            <person name="Filipski A."/>
            <person name="Findeiss S."/>
            <person name="Freyhult E."/>
            <person name="Fulton L."/>
            <person name="Fulton R."/>
            <person name="Garcia A.C."/>
            <person name="Gardiner A."/>
            <person name="Garfield D.A."/>
            <person name="Garvin B.E."/>
            <person name="Gibson G."/>
            <person name="Gilbert D."/>
            <person name="Gnerre S."/>
            <person name="Godfrey J."/>
            <person name="Good R."/>
            <person name="Gotea V."/>
            <person name="Gravely B."/>
            <person name="Greenberg A.J."/>
            <person name="Griffiths-Jones S."/>
            <person name="Gross S."/>
            <person name="Guigo R."/>
            <person name="Gustafson E.A."/>
            <person name="Haerty W."/>
            <person name="Hahn M.W."/>
            <person name="Halligan D.L."/>
            <person name="Halpern A.L."/>
            <person name="Halter G.M."/>
            <person name="Han M.V."/>
            <person name="Heger A."/>
            <person name="Hillier L."/>
            <person name="Hinrichs A.S."/>
            <person name="Holmes I."/>
            <person name="Hoskins R.A."/>
            <person name="Hubisz M.J."/>
            <person name="Hultmark D."/>
            <person name="Huntley M.A."/>
            <person name="Jaffe D.B."/>
            <person name="Jagadeeshan S."/>
            <person name="Jeck W.R."/>
            <person name="Johnson J."/>
            <person name="Jones C.D."/>
            <person name="Jordan W.C."/>
            <person name="Karpen G.H."/>
            <person name="Kataoka E."/>
            <person name="Keightley P.D."/>
            <person name="Kheradpour P."/>
            <person name="Kirkness E.F."/>
            <person name="Koerich L.B."/>
            <person name="Kristiansen K."/>
            <person name="Kudrna D."/>
            <person name="Kulathinal R.J."/>
            <person name="Kumar S."/>
            <person name="Kwok R."/>
            <person name="Lander E."/>
            <person name="Langley C.H."/>
            <person name="Lapoint R."/>
            <person name="Lazzaro B.P."/>
            <person name="Lee S.J."/>
            <person name="Levesque L."/>
            <person name="Li R."/>
            <person name="Lin C.F."/>
            <person name="Lin M.F."/>
            <person name="Lindblad-Toh K."/>
            <person name="Llopart A."/>
            <person name="Long M."/>
            <person name="Low L."/>
            <person name="Lozovsky E."/>
            <person name="Lu J."/>
            <person name="Luo M."/>
            <person name="Machado C.A."/>
            <person name="Makalowski W."/>
            <person name="Marzo M."/>
            <person name="Matsuda M."/>
            <person name="Matzkin L."/>
            <person name="McAllister B."/>
            <person name="McBride C.S."/>
            <person name="McKernan B."/>
            <person name="McKernan K."/>
            <person name="Mendez-Lago M."/>
            <person name="Minx P."/>
            <person name="Mollenhauer M.U."/>
            <person name="Montooth K."/>
            <person name="Mount S.M."/>
            <person name="Mu X."/>
            <person name="Myers E."/>
            <person name="Negre B."/>
            <person name="Newfeld S."/>
            <person name="Nielsen R."/>
            <person name="Noor M.A."/>
            <person name="O'Grady P."/>
            <person name="Pachter L."/>
            <person name="Papaceit M."/>
            <person name="Parisi M.J."/>
            <person name="Parisi M."/>
            <person name="Parts L."/>
            <person name="Pedersen J.S."/>
            <person name="Pesole G."/>
            <person name="Phillippy A.M."/>
            <person name="Ponting C.P."/>
            <person name="Pop M."/>
            <person name="Porcelli D."/>
            <person name="Powell J.R."/>
            <person name="Prohaska S."/>
            <person name="Pruitt K."/>
            <person name="Puig M."/>
            <person name="Quesneville H."/>
            <person name="Ram K.R."/>
            <person name="Rand D."/>
            <person name="Rasmussen M.D."/>
            <person name="Reed L.K."/>
            <person name="Reenan R."/>
            <person name="Reily A."/>
            <person name="Remington K.A."/>
            <person name="Rieger T.T."/>
            <person name="Ritchie M.G."/>
            <person name="Robin C."/>
            <person name="Rogers Y.H."/>
            <person name="Rohde C."/>
            <person name="Rozas J."/>
            <person name="Rubenfield M.J."/>
            <person name="Ruiz A."/>
            <person name="Russo S."/>
            <person name="Salzberg S.L."/>
            <person name="Sanchez-Gracia A."/>
            <person name="Saranga D.J."/>
            <person name="Sato H."/>
            <person name="Schaeffer S.W."/>
            <person name="Schatz M.C."/>
            <person name="Schlenke T."/>
            <person name="Schwartz R."/>
            <person name="Segarra C."/>
            <person name="Singh R.S."/>
            <person name="Sirot L."/>
            <person name="Sirota M."/>
            <person name="Sisneros N.B."/>
            <person name="Smith C.D."/>
            <person name="Smith T.F."/>
            <person name="Spieth J."/>
            <person name="Stage D.E."/>
            <person name="Stark A."/>
            <person name="Stephan W."/>
            <person name="Strausberg R.L."/>
            <person name="Strempel S."/>
            <person name="Sturgill D."/>
            <person name="Sutton G."/>
            <person name="Sutton G.G."/>
            <person name="Tao W."/>
            <person name="Teichmann S."/>
            <person name="Tobari Y.N."/>
            <person name="Tomimura Y."/>
            <person name="Tsolas J.M."/>
            <person name="Valente V.L."/>
            <person name="Venter E."/>
            <person name="Venter J.C."/>
            <person name="Vicario S."/>
            <person name="Vieira F.G."/>
            <person name="Vilella A.J."/>
            <person name="Villasante A."/>
            <person name="Walenz B."/>
            <person name="Wang J."/>
            <person name="Wasserman M."/>
            <person name="Watts T."/>
            <person name="Wilson D."/>
            <person name="Wilson R.K."/>
            <person name="Wing R.A."/>
            <person name="Wolfner M.F."/>
            <person name="Wong A."/>
            <person name="Wong G.K."/>
            <person name="Wu C.I."/>
            <person name="Wu G."/>
            <person name="Yamamoto D."/>
            <person name="Yang H.P."/>
            <person name="Yang S.P."/>
            <person name="Yorke J.A."/>
            <person name="Yoshida K."/>
            <person name="Zdobnov E."/>
            <person name="Zhang P."/>
            <person name="Zhang Y."/>
            <person name="Zimin A.V."/>
            <person name="Baldwin J."/>
            <person name="Abdouelleil A."/>
            <person name="Abdulkadir J."/>
            <person name="Abebe A."/>
            <person name="Abera B."/>
            <person name="Abreu J."/>
            <person name="Acer S.C."/>
            <person name="Aftuck L."/>
            <person name="Alexander A."/>
            <person name="An P."/>
            <person name="Anderson E."/>
            <person name="Anderson S."/>
            <person name="Arachi H."/>
            <person name="Azer M."/>
            <person name="Bachantsang P."/>
            <person name="Barry A."/>
            <person name="Bayul T."/>
            <person name="Berlin A."/>
            <person name="Bessette D."/>
            <person name="Bloom T."/>
            <person name="Blye J."/>
            <person name="Boguslavskiy L."/>
            <person name="Bonnet C."/>
            <person name="Boukhgalter B."/>
            <person name="Bourzgui I."/>
            <person name="Brown A."/>
            <person name="Cahill P."/>
            <person name="Channer S."/>
            <person name="Cheshatsang Y."/>
            <person name="Chuda L."/>
            <person name="Citroen M."/>
            <person name="Collymore A."/>
            <person name="Cooke P."/>
            <person name="Costello M."/>
            <person name="D'Aco K."/>
            <person name="Daza R."/>
            <person name="De Haan G."/>
            <person name="DeGray S."/>
            <person name="DeMaso C."/>
            <person name="Dhargay N."/>
            <person name="Dooley K."/>
            <person name="Dooley E."/>
            <person name="Doricent M."/>
            <person name="Dorje P."/>
            <person name="Dorjee K."/>
            <person name="Dupes A."/>
            <person name="Elong R."/>
            <person name="Falk J."/>
            <person name="Farina A."/>
            <person name="Faro S."/>
            <person name="Ferguson D."/>
            <person name="Fisher S."/>
            <person name="Foley C.D."/>
            <person name="Franke A."/>
            <person name="Friedrich D."/>
            <person name="Gadbois L."/>
            <person name="Gearin G."/>
            <person name="Gearin C.R."/>
            <person name="Giannoukos G."/>
            <person name="Goode T."/>
            <person name="Graham J."/>
            <person name="Grandbois E."/>
            <person name="Grewal S."/>
            <person name="Gyaltsen K."/>
            <person name="Hafez N."/>
            <person name="Hagos B."/>
            <person name="Hall J."/>
            <person name="Henson C."/>
            <person name="Hollinger A."/>
            <person name="Honan T."/>
            <person name="Huard M.D."/>
            <person name="Hughes L."/>
            <person name="Hurhula B."/>
            <person name="Husby M.E."/>
            <person name="Kamat A."/>
            <person name="Kanga B."/>
            <person name="Kashin S."/>
            <person name="Khazanovich D."/>
            <person name="Kisner P."/>
            <person name="Lance K."/>
            <person name="Lara M."/>
            <person name="Lee W."/>
            <person name="Lennon N."/>
            <person name="Letendre F."/>
            <person name="LeVine R."/>
            <person name="Lipovsky A."/>
            <person name="Liu X."/>
            <person name="Liu J."/>
            <person name="Liu S."/>
            <person name="Lokyitsang T."/>
            <person name="Lokyitsang Y."/>
            <person name="Lubonja R."/>
            <person name="Lui A."/>
            <person name="MacDonald P."/>
            <person name="Magnisalis V."/>
            <person name="Maru K."/>
            <person name="Matthews C."/>
            <person name="McCusker W."/>
            <person name="McDonough S."/>
            <person name="Mehta T."/>
            <person name="Meldrim J."/>
            <person name="Meneus L."/>
            <person name="Mihai O."/>
            <person name="Mihalev A."/>
            <person name="Mihova T."/>
            <person name="Mittelman R."/>
            <person name="Mlenga V."/>
            <person name="Montmayeur A."/>
            <person name="Mulrain L."/>
            <person name="Navidi A."/>
            <person name="Naylor J."/>
            <person name="Negash T."/>
            <person name="Nguyen T."/>
            <person name="Nguyen N."/>
            <person name="Nicol R."/>
            <person name="Norbu C."/>
            <person name="Norbu N."/>
            <person name="Novod N."/>
            <person name="O'Neill B."/>
            <person name="Osman S."/>
            <person name="Markiewicz E."/>
            <person name="Oyono O.L."/>
            <person name="Patti C."/>
            <person name="Phunkhang P."/>
            <person name="Pierre F."/>
            <person name="Priest M."/>
            <person name="Raghuraman S."/>
            <person name="Rege F."/>
            <person name="Reyes R."/>
            <person name="Rise C."/>
            <person name="Rogov P."/>
            <person name="Ross K."/>
            <person name="Ryan E."/>
            <person name="Settipalli S."/>
            <person name="Shea T."/>
            <person name="Sherpa N."/>
            <person name="Shi L."/>
            <person name="Shih D."/>
            <person name="Sparrow T."/>
            <person name="Spaulding J."/>
            <person name="Stalker J."/>
            <person name="Stange-Thomann N."/>
            <person name="Stavropoulos S."/>
            <person name="Stone C."/>
            <person name="Strader C."/>
            <person name="Tesfaye S."/>
            <person name="Thomson T."/>
            <person name="Thoulutsang Y."/>
            <person name="Thoulutsang D."/>
            <person name="Topham K."/>
            <person name="Topping I."/>
            <person name="Tsamla T."/>
            <person name="Vassiliev H."/>
            <person name="Vo A."/>
            <person name="Wangchuk T."/>
            <person name="Wangdi T."/>
            <person name="Weiand M."/>
            <person name="Wilkinson J."/>
            <person name="Wilson A."/>
            <person name="Yadav S."/>
            <person name="Young G."/>
            <person name="Yu Q."/>
            <person name="Zembek L."/>
            <person name="Zhong D."/>
            <person name="Zimmer A."/>
            <person name="Zwirko Z."/>
            <person name="Jaffe D.B."/>
            <person name="Alvarez P."/>
            <person name="Brockman W."/>
            <person name="Butler J."/>
            <person name="Chin C."/>
            <person name="Gnerre S."/>
            <person name="Grabherr M."/>
            <person name="Kleber M."/>
            <person name="Mauceli E."/>
            <person name="MacCallum I."/>
        </authorList>
    </citation>
    <scope>NUCLEOTIDE SEQUENCE [LARGE SCALE GENOMIC DNA]</scope>
    <source>
        <strain evidence="3">Tucson 14030-0811.24</strain>
    </source>
</reference>
<sequence length="1096" mass="128231">MLGSLQAERLNRQNTCTSYYDFLTRDRQCLESWDCDGKKFIDTPPKEKPIPPPTLSNLIKYYDIDDKAIEWYLGTKKEPSLKPCKPKKFCYKFRVPIRHMANRMMRRPEMPFYQSRRISPEFFCLLQKYQEKMAKKSLIYQLPRKMLTGKPSFAYYKYDPAAKSRHMRPGIDTAAPVEFPCKNVSCPRRTLTPEEIEKLNGDQFLCCARKAKRKSTEPFKIEPHYDPYCQHSKDMSSKDAVPDSKKKCENCAELYLEKNALLDDLEKEKAADKRYRLHEIYDPNCEFNNDTVKREGISEDKIPRRLHLLYDANPERKQISLKDSREKLHQIFVASRNDVPAKKPPRKVSPAPDMTDYCPIIKPKVKLGPCEKLICPKRPKCTRDPRSIEYENRPLSKVLKESDRNRKACSSRQRCRRNGSRSTSAATITEDDDAWAMRNWTKSLEKDHQQEQAENECYGYRVRPASNGFYNEVADCPKRVLVQRSKRPDLYEQNDVEMPPKRKPDRCGYGYKGFIHHSEKRKLNGRCHKVTRDQCKRKKPPPYCYFWSAVDPDIRHEERTRLAEIDCRNRHLCKTRRPHTYYWSKVTNNTRNEAKRRLAEKHAPIIERQKSRAPRLFWSKENRSLQPETSGKRKKRHGSITSQSSRRSSQLSSNDSQENLPLTQSKPTFKGNHAKQHSSYYYWSTNKQRDLHSKPQKTQSTKLKDDGSSSECACSEDEAVLHSSYLSTARNECHSSEPQMKRKGITTIDRKVYTSDRENDKEVQHMWSGLIQPKERQPMVSSSNPRVLKKPRILPNLQAVVKNFFWSSKKSKNHTQEDDLFVSDQPTRSQTCHKTENGPCVRRLESRPSDQDRLGQLTEEDEANLTQQETRNLGMERIQKKDSKAQQRTYKRESSSSKYVKLSGPRDPSVWSKQKEKRQKTETSFVQRRERAPKTEALLIRNRRNRSITPTSRDTETECCKKSCPRIKKRKSGCTTNTPPAIEEDEQIHREPYSYRKRRIQYRNYKGPEPKLNTRYGYQRNVSRSKSPCLPKTILVWLPNKKNLVPSENGKNVGKRNALNERTPGRRVIIVIPMGATIGFSPLEQLKHVQKNVAVV</sequence>
<gene>
    <name evidence="2" type="primary">Dwil\GK17863</name>
    <name evidence="2" type="ORF">Dwil_GK17863</name>
</gene>
<feature type="compositionally biased region" description="Low complexity" evidence="1">
    <location>
        <begin position="639"/>
        <end position="657"/>
    </location>
</feature>